<gene>
    <name evidence="2" type="ORF">NCTC11647_01049</name>
</gene>
<organism evidence="2 3">
    <name type="scientific">Photobacterium damselae</name>
    <dbReference type="NCBI Taxonomy" id="38293"/>
    <lineage>
        <taxon>Bacteria</taxon>
        <taxon>Pseudomonadati</taxon>
        <taxon>Pseudomonadota</taxon>
        <taxon>Gammaproteobacteria</taxon>
        <taxon>Vibrionales</taxon>
        <taxon>Vibrionaceae</taxon>
        <taxon>Photobacterium</taxon>
    </lineage>
</organism>
<keyword evidence="1" id="KW-0472">Membrane</keyword>
<reference evidence="2 3" key="1">
    <citation type="submission" date="2018-06" db="EMBL/GenBank/DDBJ databases">
        <authorList>
            <consortium name="Pathogen Informatics"/>
            <person name="Doyle S."/>
        </authorList>
    </citation>
    <scope>NUCLEOTIDE SEQUENCE [LARGE SCALE GENOMIC DNA]</scope>
    <source>
        <strain evidence="2 3">NCTC11647</strain>
    </source>
</reference>
<dbReference type="EMBL" id="UATL01000001">
    <property type="protein sequence ID" value="SPY27980.1"/>
    <property type="molecule type" value="Genomic_DNA"/>
</dbReference>
<name>A0A2X1W052_PHODM</name>
<evidence type="ECO:0000256" key="1">
    <source>
        <dbReference type="SAM" id="Phobius"/>
    </source>
</evidence>
<keyword evidence="1" id="KW-0812">Transmembrane</keyword>
<dbReference type="AlphaFoldDB" id="A0A2X1W052"/>
<protein>
    <submittedName>
        <fullName evidence="2">Uncharacterized protein</fullName>
    </submittedName>
</protein>
<evidence type="ECO:0000313" key="2">
    <source>
        <dbReference type="EMBL" id="SPY27980.1"/>
    </source>
</evidence>
<keyword evidence="1" id="KW-1133">Transmembrane helix</keyword>
<dbReference type="Proteomes" id="UP000251647">
    <property type="component" value="Unassembled WGS sequence"/>
</dbReference>
<sequence>MEKKPDKHLWMIPTGVSLLLAVLGFVILHPMIN</sequence>
<accession>A0A2X1W052</accession>
<feature type="transmembrane region" description="Helical" evidence="1">
    <location>
        <begin position="12"/>
        <end position="32"/>
    </location>
</feature>
<proteinExistence type="predicted"/>
<evidence type="ECO:0000313" key="3">
    <source>
        <dbReference type="Proteomes" id="UP000251647"/>
    </source>
</evidence>